<evidence type="ECO:0000256" key="1">
    <source>
        <dbReference type="SAM" id="MobiDB-lite"/>
    </source>
</evidence>
<sequence>MLNYSRSSVPSYLLSSPPLPSPPLPSPPLLYFLLTPLHPAPSRGVQLIVSPPLPPHPQPPSPPPPPPQMHIHP</sequence>
<evidence type="ECO:0000313" key="3">
    <source>
        <dbReference type="Proteomes" id="UP000492820"/>
    </source>
</evidence>
<reference evidence="2" key="2">
    <citation type="submission" date="2014-06" db="EMBL/GenBank/DDBJ databases">
        <authorList>
            <person name="Aslett M."/>
        </authorList>
    </citation>
    <scope>NUCLEOTIDE SEQUENCE</scope>
</reference>
<reference evidence="4" key="3">
    <citation type="submission" date="2020-10" db="UniProtKB">
        <authorList>
            <consortium name="WormBaseParasite"/>
        </authorList>
    </citation>
    <scope>IDENTIFICATION</scope>
</reference>
<organism evidence="2">
    <name type="scientific">Echinococcus granulosus</name>
    <name type="common">Hydatid tapeworm</name>
    <dbReference type="NCBI Taxonomy" id="6210"/>
    <lineage>
        <taxon>Eukaryota</taxon>
        <taxon>Metazoa</taxon>
        <taxon>Spiralia</taxon>
        <taxon>Lophotrochozoa</taxon>
        <taxon>Platyhelminthes</taxon>
        <taxon>Cestoda</taxon>
        <taxon>Eucestoda</taxon>
        <taxon>Cyclophyllidea</taxon>
        <taxon>Taeniidae</taxon>
        <taxon>Echinococcus</taxon>
        <taxon>Echinococcus granulosus group</taxon>
    </lineage>
</organism>
<dbReference type="Proteomes" id="UP000492820">
    <property type="component" value="Unassembled WGS sequence"/>
</dbReference>
<dbReference type="EMBL" id="LK028580">
    <property type="protein sequence ID" value="CDS20261.1"/>
    <property type="molecule type" value="Genomic_DNA"/>
</dbReference>
<feature type="region of interest" description="Disordered" evidence="1">
    <location>
        <begin position="43"/>
        <end position="73"/>
    </location>
</feature>
<feature type="compositionally biased region" description="Low complexity" evidence="1">
    <location>
        <begin position="1"/>
        <end position="16"/>
    </location>
</feature>
<proteinExistence type="predicted"/>
<feature type="region of interest" description="Disordered" evidence="1">
    <location>
        <begin position="1"/>
        <end position="20"/>
    </location>
</feature>
<feature type="compositionally biased region" description="Pro residues" evidence="1">
    <location>
        <begin position="51"/>
        <end position="73"/>
    </location>
</feature>
<gene>
    <name evidence="2" type="ORF">EgrG_000247200</name>
</gene>
<dbReference type="AlphaFoldDB" id="A0A068WRK7"/>
<protein>
    <submittedName>
        <fullName evidence="2 4">Uncharacterized protein</fullName>
    </submittedName>
</protein>
<name>A0A068WRK7_ECHGR</name>
<reference evidence="2 3" key="1">
    <citation type="journal article" date="2013" name="Nature">
        <title>The genomes of four tapeworm species reveal adaptations to parasitism.</title>
        <authorList>
            <person name="Tsai I.J."/>
            <person name="Zarowiecki M."/>
            <person name="Holroyd N."/>
            <person name="Garciarrubio A."/>
            <person name="Sanchez-Flores A."/>
            <person name="Brooks K.L."/>
            <person name="Tracey A."/>
            <person name="Bobes R.J."/>
            <person name="Fragoso G."/>
            <person name="Sciutto E."/>
            <person name="Aslett M."/>
            <person name="Beasley H."/>
            <person name="Bennett H.M."/>
            <person name="Cai J."/>
            <person name="Camicia F."/>
            <person name="Clark R."/>
            <person name="Cucher M."/>
            <person name="De Silva N."/>
            <person name="Day T.A."/>
            <person name="Deplazes P."/>
            <person name="Estrada K."/>
            <person name="Fernandez C."/>
            <person name="Holland P.W."/>
            <person name="Hou J."/>
            <person name="Hu S."/>
            <person name="Huckvale T."/>
            <person name="Hung S.S."/>
            <person name="Kamenetzky L."/>
            <person name="Keane J.A."/>
            <person name="Kiss F."/>
            <person name="Koziol U."/>
            <person name="Lambert O."/>
            <person name="Liu K."/>
            <person name="Luo X."/>
            <person name="Luo Y."/>
            <person name="Macchiaroli N."/>
            <person name="Nichol S."/>
            <person name="Paps J."/>
            <person name="Parkinson J."/>
            <person name="Pouchkina-Stantcheva N."/>
            <person name="Riddiford N."/>
            <person name="Rosenzvit M."/>
            <person name="Salinas G."/>
            <person name="Wasmuth J.D."/>
            <person name="Zamanian M."/>
            <person name="Zheng Y."/>
            <person name="Cai X."/>
            <person name="Soberon X."/>
            <person name="Olson P.D."/>
            <person name="Laclette J.P."/>
            <person name="Brehm K."/>
            <person name="Berriman M."/>
            <person name="Garciarrubio A."/>
            <person name="Bobes R.J."/>
            <person name="Fragoso G."/>
            <person name="Sanchez-Flores A."/>
            <person name="Estrada K."/>
            <person name="Cevallos M.A."/>
            <person name="Morett E."/>
            <person name="Gonzalez V."/>
            <person name="Portillo T."/>
            <person name="Ochoa-Leyva A."/>
            <person name="Jose M.V."/>
            <person name="Sciutto E."/>
            <person name="Landa A."/>
            <person name="Jimenez L."/>
            <person name="Valdes V."/>
            <person name="Carrero J.C."/>
            <person name="Larralde C."/>
            <person name="Morales-Montor J."/>
            <person name="Limon-Lason J."/>
            <person name="Soberon X."/>
            <person name="Laclette J.P."/>
        </authorList>
    </citation>
    <scope>NUCLEOTIDE SEQUENCE [LARGE SCALE GENOMIC DNA]</scope>
</reference>
<evidence type="ECO:0000313" key="4">
    <source>
        <dbReference type="WBParaSite" id="EgrG_000247200"/>
    </source>
</evidence>
<dbReference type="WBParaSite" id="EgrG_000247200">
    <property type="protein sequence ID" value="EgrG_000247200"/>
    <property type="gene ID" value="EgrG_000247200"/>
</dbReference>
<accession>A0A068WRK7</accession>
<evidence type="ECO:0000313" key="2">
    <source>
        <dbReference type="EMBL" id="CDS20261.1"/>
    </source>
</evidence>